<dbReference type="AlphaFoldDB" id="A0A7Z8KRH7"/>
<dbReference type="EMBL" id="VIAQ01000013">
    <property type="protein sequence ID" value="TQD25868.1"/>
    <property type="molecule type" value="Genomic_DNA"/>
</dbReference>
<dbReference type="Pfam" id="PF08350">
    <property type="entry name" value="FilR1_middle"/>
    <property type="match status" value="1"/>
</dbReference>
<feature type="domain" description="Methanogenesis regulatory protein FilR1 middle" evidence="1">
    <location>
        <begin position="135"/>
        <end position="266"/>
    </location>
</feature>
<dbReference type="SUPFAM" id="SSF46785">
    <property type="entry name" value="Winged helix' DNA-binding domain"/>
    <property type="match status" value="1"/>
</dbReference>
<dbReference type="Proteomes" id="UP000319335">
    <property type="component" value="Unassembled WGS sequence"/>
</dbReference>
<dbReference type="InterPro" id="IPR057527">
    <property type="entry name" value="HVO_A0261-like_N"/>
</dbReference>
<dbReference type="InterPro" id="IPR036390">
    <property type="entry name" value="WH_DNA-bd_sf"/>
</dbReference>
<keyword evidence="4" id="KW-1185">Reference proteome</keyword>
<sequence length="274" mass="31900">MLSHGGCILKKKQLIDVIFASEKRKNVLLTLKDGQKEMKILLEKLDTNRPALLLQIRILEDHALVYQSGDAYGLTTIGKIVVDKMLPFLDTIEVLNKHSDYLTMHNTESIPDHLFRRINELRNSQIIEPNLVNTYETNKQFLEKAVVSSSLRVISTFIHPTFRELIVNHIDTNTDITIIVTRDLFDKLKSELTDELTDEFKNALHNKKINIYIYKKELKLFSLSICDECFVLRLPFSNNEFSSKHLYGCHPEAYRWSMDLFDHFMKDAVRITTI</sequence>
<evidence type="ECO:0000259" key="2">
    <source>
        <dbReference type="Pfam" id="PF25213"/>
    </source>
</evidence>
<evidence type="ECO:0000259" key="1">
    <source>
        <dbReference type="Pfam" id="PF08350"/>
    </source>
</evidence>
<protein>
    <submittedName>
        <fullName evidence="3">Winged helix-turn-helix domain-containing protein</fullName>
    </submittedName>
</protein>
<comment type="caution">
    <text evidence="3">The sequence shown here is derived from an EMBL/GenBank/DDBJ whole genome shotgun (WGS) entry which is preliminary data.</text>
</comment>
<dbReference type="InterPro" id="IPR036388">
    <property type="entry name" value="WH-like_DNA-bd_sf"/>
</dbReference>
<organism evidence="3 4">
    <name type="scientific">Methanolobus vulcani</name>
    <dbReference type="NCBI Taxonomy" id="38026"/>
    <lineage>
        <taxon>Archaea</taxon>
        <taxon>Methanobacteriati</taxon>
        <taxon>Methanobacteriota</taxon>
        <taxon>Stenosarchaea group</taxon>
        <taxon>Methanomicrobia</taxon>
        <taxon>Methanosarcinales</taxon>
        <taxon>Methanosarcinaceae</taxon>
        <taxon>Methanolobus</taxon>
    </lineage>
</organism>
<evidence type="ECO:0000313" key="4">
    <source>
        <dbReference type="Proteomes" id="UP000319335"/>
    </source>
</evidence>
<dbReference type="PIRSF" id="PIRSF006692">
    <property type="entry name" value="TF_HTH_AF0396_prd"/>
    <property type="match status" value="1"/>
</dbReference>
<gene>
    <name evidence="3" type="ORF">FKV42_06760</name>
</gene>
<feature type="domain" description="HVO-A0261-like N-terminal" evidence="2">
    <location>
        <begin position="15"/>
        <end position="94"/>
    </location>
</feature>
<dbReference type="InterPro" id="IPR016490">
    <property type="entry name" value="Tscrpt_reg_HTH_AF0396-typ3"/>
</dbReference>
<dbReference type="Pfam" id="PF25213">
    <property type="entry name" value="HVO_A0261_N"/>
    <property type="match status" value="1"/>
</dbReference>
<proteinExistence type="predicted"/>
<evidence type="ECO:0000313" key="3">
    <source>
        <dbReference type="EMBL" id="TQD25868.1"/>
    </source>
</evidence>
<accession>A0A7Z8KRH7</accession>
<dbReference type="Gene3D" id="1.10.10.10">
    <property type="entry name" value="Winged helix-like DNA-binding domain superfamily/Winged helix DNA-binding domain"/>
    <property type="match status" value="1"/>
</dbReference>
<dbReference type="InterPro" id="IPR013561">
    <property type="entry name" value="FilR1_middle_dom"/>
</dbReference>
<reference evidence="3 4" key="1">
    <citation type="submission" date="2019-06" db="EMBL/GenBank/DDBJ databases">
        <title>Draft genome sequence of Methanolobus vulcani B1d.</title>
        <authorList>
            <person name="Creighbaum A.J."/>
            <person name="Ticak T."/>
            <person name="Hariraju D."/>
            <person name="Arivett B.A."/>
            <person name="Ferguson D.J.Jr."/>
        </authorList>
    </citation>
    <scope>NUCLEOTIDE SEQUENCE [LARGE SCALE GENOMIC DNA]</scope>
    <source>
        <strain evidence="3 4">B1d</strain>
    </source>
</reference>
<name>A0A7Z8KRH7_9EURY</name>